<proteinExistence type="predicted"/>
<dbReference type="SUPFAM" id="SSF48619">
    <property type="entry name" value="Phospholipase A2, PLA2"/>
    <property type="match status" value="1"/>
</dbReference>
<dbReference type="GeneID" id="70189208"/>
<reference evidence="2" key="1">
    <citation type="journal article" date="2021" name="Nat. Commun.">
        <title>Genetic determinants of endophytism in the Arabidopsis root mycobiome.</title>
        <authorList>
            <person name="Mesny F."/>
            <person name="Miyauchi S."/>
            <person name="Thiergart T."/>
            <person name="Pickel B."/>
            <person name="Atanasova L."/>
            <person name="Karlsson M."/>
            <person name="Huettel B."/>
            <person name="Barry K.W."/>
            <person name="Haridas S."/>
            <person name="Chen C."/>
            <person name="Bauer D."/>
            <person name="Andreopoulos W."/>
            <person name="Pangilinan J."/>
            <person name="LaButti K."/>
            <person name="Riley R."/>
            <person name="Lipzen A."/>
            <person name="Clum A."/>
            <person name="Drula E."/>
            <person name="Henrissat B."/>
            <person name="Kohler A."/>
            <person name="Grigoriev I.V."/>
            <person name="Martin F.M."/>
            <person name="Hacquard S."/>
        </authorList>
    </citation>
    <scope>NUCLEOTIDE SEQUENCE</scope>
    <source>
        <strain evidence="2">MPI-CAGE-CH-0230</strain>
    </source>
</reference>
<dbReference type="GO" id="GO:0050482">
    <property type="term" value="P:arachidonate secretion"/>
    <property type="evidence" value="ECO:0007669"/>
    <property type="project" value="InterPro"/>
</dbReference>
<name>A0A9P8XVY7_9PEZI</name>
<dbReference type="Proteomes" id="UP000756346">
    <property type="component" value="Unassembled WGS sequence"/>
</dbReference>
<dbReference type="Pfam" id="PF09056">
    <property type="entry name" value="Phospholip_A2_3"/>
    <property type="match status" value="1"/>
</dbReference>
<dbReference type="AlphaFoldDB" id="A0A9P8XVY7"/>
<feature type="region of interest" description="Disordered" evidence="1">
    <location>
        <begin position="131"/>
        <end position="183"/>
    </location>
</feature>
<dbReference type="EMBL" id="JAGTJQ010000012">
    <property type="protein sequence ID" value="KAH7016130.1"/>
    <property type="molecule type" value="Genomic_DNA"/>
</dbReference>
<sequence length="183" mass="20160">MAETRKESNDVGLRNIDPILADSQGLSTNARRLPVKHDARDPATLDWTTDDCMLSPDNPLGFPFVPACHRHDFGYNNYHKQNRFTTAGRLRIDNKFKTDLYYQCNSVTLKSLCRALAEVYYAAVRAFGGLDPSRRDAGPPDKEAEDDVGPCDDMAAAHGPDDSLQGQGVKYAVGPESTDGPQE</sequence>
<accession>A0A9P8XVY7</accession>
<evidence type="ECO:0000313" key="2">
    <source>
        <dbReference type="EMBL" id="KAH7016130.1"/>
    </source>
</evidence>
<dbReference type="InterPro" id="IPR015141">
    <property type="entry name" value="PLipase_A2_prok/fun"/>
</dbReference>
<evidence type="ECO:0000256" key="1">
    <source>
        <dbReference type="SAM" id="MobiDB-lite"/>
    </source>
</evidence>
<keyword evidence="3" id="KW-1185">Reference proteome</keyword>
<gene>
    <name evidence="2" type="ORF">B0I36DRAFT_368742</name>
</gene>
<dbReference type="GO" id="GO:0004623">
    <property type="term" value="F:phospholipase A2 activity"/>
    <property type="evidence" value="ECO:0007669"/>
    <property type="project" value="InterPro"/>
</dbReference>
<dbReference type="Gene3D" id="1.20.90.10">
    <property type="entry name" value="Phospholipase A2 domain"/>
    <property type="match status" value="1"/>
</dbReference>
<dbReference type="OrthoDB" id="5120271at2759"/>
<comment type="caution">
    <text evidence="2">The sequence shown here is derived from an EMBL/GenBank/DDBJ whole genome shotgun (WGS) entry which is preliminary data.</text>
</comment>
<dbReference type="RefSeq" id="XP_046005754.1">
    <property type="nucleotide sequence ID" value="XM_046159662.1"/>
</dbReference>
<dbReference type="InterPro" id="IPR036444">
    <property type="entry name" value="PLipase_A2_dom_sf"/>
</dbReference>
<feature type="compositionally biased region" description="Basic and acidic residues" evidence="1">
    <location>
        <begin position="132"/>
        <end position="142"/>
    </location>
</feature>
<organism evidence="2 3">
    <name type="scientific">Microdochium trichocladiopsis</name>
    <dbReference type="NCBI Taxonomy" id="1682393"/>
    <lineage>
        <taxon>Eukaryota</taxon>
        <taxon>Fungi</taxon>
        <taxon>Dikarya</taxon>
        <taxon>Ascomycota</taxon>
        <taxon>Pezizomycotina</taxon>
        <taxon>Sordariomycetes</taxon>
        <taxon>Xylariomycetidae</taxon>
        <taxon>Xylariales</taxon>
        <taxon>Microdochiaceae</taxon>
        <taxon>Microdochium</taxon>
    </lineage>
</organism>
<protein>
    <submittedName>
        <fullName evidence="2">Prokaryotic phospholipase A2-domain-containing protein</fullName>
    </submittedName>
</protein>
<dbReference type="GO" id="GO:0006644">
    <property type="term" value="P:phospholipid metabolic process"/>
    <property type="evidence" value="ECO:0007669"/>
    <property type="project" value="InterPro"/>
</dbReference>
<evidence type="ECO:0000313" key="3">
    <source>
        <dbReference type="Proteomes" id="UP000756346"/>
    </source>
</evidence>